<keyword evidence="3" id="KW-0677">Repeat</keyword>
<dbReference type="PANTHER" id="PTHR24404:SF100">
    <property type="entry name" value="ZINC FINGER PROTEIN 501"/>
    <property type="match status" value="1"/>
</dbReference>
<keyword evidence="6" id="KW-0805">Transcription regulation</keyword>
<dbReference type="GeneID" id="106156800"/>
<feature type="domain" description="THAP-type" evidence="12">
    <location>
        <begin position="8"/>
        <end position="103"/>
    </location>
</feature>
<dbReference type="GO" id="GO:0000978">
    <property type="term" value="F:RNA polymerase II cis-regulatory region sequence-specific DNA binding"/>
    <property type="evidence" value="ECO:0007669"/>
    <property type="project" value="TreeGrafter"/>
</dbReference>
<gene>
    <name evidence="14" type="primary">LOC106156800</name>
</gene>
<dbReference type="GO" id="GO:0008270">
    <property type="term" value="F:zinc ion binding"/>
    <property type="evidence" value="ECO:0007669"/>
    <property type="project" value="UniProtKB-KW"/>
</dbReference>
<evidence type="ECO:0000256" key="10">
    <source>
        <dbReference type="PROSITE-ProRule" id="PRU00309"/>
    </source>
</evidence>
<dbReference type="PANTHER" id="PTHR24404">
    <property type="entry name" value="ZINC FINGER PROTEIN"/>
    <property type="match status" value="1"/>
</dbReference>
<keyword evidence="8" id="KW-0539">Nucleus</keyword>
<keyword evidence="13" id="KW-1185">Reference proteome</keyword>
<comment type="subcellular location">
    <subcellularLocation>
        <location evidence="1">Nucleus</location>
    </subcellularLocation>
</comment>
<proteinExistence type="predicted"/>
<evidence type="ECO:0000313" key="14">
    <source>
        <dbReference type="RefSeq" id="XP_013387683.1"/>
    </source>
</evidence>
<dbReference type="Proteomes" id="UP000085678">
    <property type="component" value="Unplaced"/>
</dbReference>
<evidence type="ECO:0000256" key="8">
    <source>
        <dbReference type="ARBA" id="ARBA00023242"/>
    </source>
</evidence>
<dbReference type="SMART" id="SM00980">
    <property type="entry name" value="THAP"/>
    <property type="match status" value="1"/>
</dbReference>
<keyword evidence="7 10" id="KW-0238">DNA-binding</keyword>
<dbReference type="Gene3D" id="3.30.160.60">
    <property type="entry name" value="Classic Zinc Finger"/>
    <property type="match status" value="3"/>
</dbReference>
<reference evidence="14" key="1">
    <citation type="submission" date="2025-08" db="UniProtKB">
        <authorList>
            <consortium name="RefSeq"/>
        </authorList>
    </citation>
    <scope>IDENTIFICATION</scope>
    <source>
        <tissue evidence="14">Gonads</tissue>
    </source>
</reference>
<keyword evidence="4 9" id="KW-0863">Zinc-finger</keyword>
<feature type="domain" description="C2H2-type" evidence="11">
    <location>
        <begin position="334"/>
        <end position="361"/>
    </location>
</feature>
<evidence type="ECO:0000313" key="13">
    <source>
        <dbReference type="Proteomes" id="UP000085678"/>
    </source>
</evidence>
<dbReference type="KEGG" id="lak:106156800"/>
<dbReference type="InterPro" id="IPR013087">
    <property type="entry name" value="Znf_C2H2_type"/>
</dbReference>
<dbReference type="FunFam" id="3.30.160.60:FF:000110">
    <property type="entry name" value="Zinc finger protein-like"/>
    <property type="match status" value="1"/>
</dbReference>
<dbReference type="InterPro" id="IPR050589">
    <property type="entry name" value="Ikaros_C2H2-ZF"/>
</dbReference>
<dbReference type="InterPro" id="IPR006612">
    <property type="entry name" value="THAP_Znf"/>
</dbReference>
<evidence type="ECO:0000256" key="7">
    <source>
        <dbReference type="ARBA" id="ARBA00023125"/>
    </source>
</evidence>
<evidence type="ECO:0000256" key="9">
    <source>
        <dbReference type="PROSITE-ProRule" id="PRU00042"/>
    </source>
</evidence>
<dbReference type="PROSITE" id="PS50950">
    <property type="entry name" value="ZF_THAP"/>
    <property type="match status" value="1"/>
</dbReference>
<dbReference type="PROSITE" id="PS00028">
    <property type="entry name" value="ZINC_FINGER_C2H2_1"/>
    <property type="match status" value="3"/>
</dbReference>
<evidence type="ECO:0000259" key="11">
    <source>
        <dbReference type="PROSITE" id="PS50157"/>
    </source>
</evidence>
<dbReference type="GO" id="GO:0003700">
    <property type="term" value="F:DNA-binding transcription factor activity"/>
    <property type="evidence" value="ECO:0007669"/>
    <property type="project" value="TreeGrafter"/>
</dbReference>
<dbReference type="SMART" id="SM00355">
    <property type="entry name" value="ZnF_C2H2"/>
    <property type="match status" value="3"/>
</dbReference>
<dbReference type="AlphaFoldDB" id="A0A1S3HNQ1"/>
<sequence>MGKVRKGKGRFCVAYGCTSSSADKLSFHLFPKSTKAPAIRRQWIAFVKTTRRDFLEPSRYSALCEKHFDVKCYPLKYQLLRNMGKEDQIVLKNLLPDAVPTIHVLTPVNEVAPTESHETASATIKANGDKLLRSAYRKREILRMLQDYETKGQPAEDLGDSHYTEAQDAMDGNENANSSRLVTRGTQLKGMKLPKRLEAEQSRPKSQCKVNNNMKAGFDGLQVMMESSDICTVSGQHNGVKVETGEEADMFSTGSSDHLFGMESEDIEDKNKMPQSRDGFTVPVSFREKRKCIQPERTNSGEVPFRCRYCEARFNIRQIYNGHERTHIGENKPHKCQYCEKSFSLKNLRIKHERTHTGEKPYKCQYCEKGFFIKKYCKQHEMCHTGKKMATHQSYEEKFVKYDHVQKEWIQASENPHERKSPYVILTDISNEHNYTGKVMTENHSKFIQEEPAVMQDETGVSLQSVKTEFPVEDFGTEVSLITIKKEFQAGEITLRTKEQRDFLSEIIVKKEFEDSIAPEVRPEIHPVAMFRNVFADTDL</sequence>
<protein>
    <submittedName>
        <fullName evidence="14">Zinc finger and SCAN domain-containing protein 2</fullName>
    </submittedName>
</protein>
<dbReference type="SMART" id="SM00692">
    <property type="entry name" value="DM3"/>
    <property type="match status" value="1"/>
</dbReference>
<evidence type="ECO:0000256" key="5">
    <source>
        <dbReference type="ARBA" id="ARBA00022833"/>
    </source>
</evidence>
<dbReference type="InParanoid" id="A0A1S3HNQ1"/>
<dbReference type="GO" id="GO:0006357">
    <property type="term" value="P:regulation of transcription by RNA polymerase II"/>
    <property type="evidence" value="ECO:0007669"/>
    <property type="project" value="TreeGrafter"/>
</dbReference>
<keyword evidence="6" id="KW-0804">Transcription</keyword>
<evidence type="ECO:0000256" key="1">
    <source>
        <dbReference type="ARBA" id="ARBA00004123"/>
    </source>
</evidence>
<name>A0A1S3HNQ1_LINAN</name>
<keyword evidence="5" id="KW-0862">Zinc</keyword>
<organism evidence="13 14">
    <name type="scientific">Lingula anatina</name>
    <name type="common">Brachiopod</name>
    <name type="synonym">Lingula unguis</name>
    <dbReference type="NCBI Taxonomy" id="7574"/>
    <lineage>
        <taxon>Eukaryota</taxon>
        <taxon>Metazoa</taxon>
        <taxon>Spiralia</taxon>
        <taxon>Lophotrochozoa</taxon>
        <taxon>Brachiopoda</taxon>
        <taxon>Linguliformea</taxon>
        <taxon>Lingulata</taxon>
        <taxon>Lingulida</taxon>
        <taxon>Linguloidea</taxon>
        <taxon>Lingulidae</taxon>
        <taxon>Lingula</taxon>
    </lineage>
</organism>
<dbReference type="OrthoDB" id="6159990at2759"/>
<dbReference type="SUPFAM" id="SSF57667">
    <property type="entry name" value="beta-beta-alpha zinc fingers"/>
    <property type="match status" value="2"/>
</dbReference>
<evidence type="ECO:0000256" key="3">
    <source>
        <dbReference type="ARBA" id="ARBA00022737"/>
    </source>
</evidence>
<dbReference type="SUPFAM" id="SSF57716">
    <property type="entry name" value="Glucocorticoid receptor-like (DNA-binding domain)"/>
    <property type="match status" value="1"/>
</dbReference>
<dbReference type="RefSeq" id="XP_013387683.1">
    <property type="nucleotide sequence ID" value="XM_013532229.1"/>
</dbReference>
<dbReference type="InterPro" id="IPR036236">
    <property type="entry name" value="Znf_C2H2_sf"/>
</dbReference>
<feature type="domain" description="C2H2-type" evidence="11">
    <location>
        <begin position="362"/>
        <end position="389"/>
    </location>
</feature>
<keyword evidence="2" id="KW-0479">Metal-binding</keyword>
<evidence type="ECO:0000256" key="2">
    <source>
        <dbReference type="ARBA" id="ARBA00022723"/>
    </source>
</evidence>
<evidence type="ECO:0000259" key="12">
    <source>
        <dbReference type="PROSITE" id="PS50950"/>
    </source>
</evidence>
<evidence type="ECO:0000256" key="4">
    <source>
        <dbReference type="ARBA" id="ARBA00022771"/>
    </source>
</evidence>
<dbReference type="PROSITE" id="PS50157">
    <property type="entry name" value="ZINC_FINGER_C2H2_2"/>
    <property type="match status" value="3"/>
</dbReference>
<evidence type="ECO:0000256" key="6">
    <source>
        <dbReference type="ARBA" id="ARBA00023015"/>
    </source>
</evidence>
<feature type="domain" description="C2H2-type" evidence="11">
    <location>
        <begin position="305"/>
        <end position="332"/>
    </location>
</feature>
<dbReference type="GO" id="GO:0005634">
    <property type="term" value="C:nucleus"/>
    <property type="evidence" value="ECO:0007669"/>
    <property type="project" value="UniProtKB-SubCell"/>
</dbReference>
<dbReference type="FunFam" id="3.30.160.60:FF:002343">
    <property type="entry name" value="Zinc finger protein 33A"/>
    <property type="match status" value="1"/>
</dbReference>
<accession>A0A1S3HNQ1</accession>